<reference evidence="4" key="1">
    <citation type="submission" date="2017-09" db="EMBL/GenBank/DDBJ databases">
        <title>Depth-based differentiation of microbial function through sediment-hosted aquifers and enrichment of novel symbionts in the deep terrestrial subsurface.</title>
        <authorList>
            <person name="Probst A.J."/>
            <person name="Ladd B."/>
            <person name="Jarett J.K."/>
            <person name="Geller-Mcgrath D.E."/>
            <person name="Sieber C.M.K."/>
            <person name="Emerson J.B."/>
            <person name="Anantharaman K."/>
            <person name="Thomas B.C."/>
            <person name="Malmstrom R."/>
            <person name="Stieglmeier M."/>
            <person name="Klingl A."/>
            <person name="Woyke T."/>
            <person name="Ryan C.M."/>
            <person name="Banfield J.F."/>
        </authorList>
    </citation>
    <scope>NUCLEOTIDE SEQUENCE [LARGE SCALE GENOMIC DNA]</scope>
</reference>
<dbReference type="InterPro" id="IPR001296">
    <property type="entry name" value="Glyco_trans_1"/>
</dbReference>
<keyword evidence="3" id="KW-0808">Transferase</keyword>
<sequence length="361" mass="42143">MKVALVNDMLVQEGGQERVLRALMELYPKAPIFVLFYDQNKKEKYYQTKEIVPSFLQKFPEIEKRYQWLLPLMPTAIESHDLRAFDLIISSSSSFAKGVLVQPATKHICYCHTPTRYLWSEWHGYVEDLHYPKIIKKILPFYLSHLRNWDYNAGQRVDYFLANSKTVQARVKRYYQKNSTVIYPPVDTENFFIAKNLSNYYLIGGRLVPYKRYDLAVKAFNKLNMPLKIFGMGPEYNYLKSIAKKNIEFLGEVTETEKARLYAESLAFINPQEEDFGITTIEAMSSGRPVIAYDRGGAIETIKAGETGEFFQDQTWEGLANTIIHFQPEKFDSKKIKLHAEQFNKKRFMEEIKSFVDGVFK</sequence>
<feature type="domain" description="Glycosyltransferase subfamily 4-like N-terminal" evidence="2">
    <location>
        <begin position="14"/>
        <end position="189"/>
    </location>
</feature>
<dbReference type="SUPFAM" id="SSF53756">
    <property type="entry name" value="UDP-Glycosyltransferase/glycogen phosphorylase"/>
    <property type="match status" value="1"/>
</dbReference>
<dbReference type="InterPro" id="IPR050194">
    <property type="entry name" value="Glycosyltransferase_grp1"/>
</dbReference>
<dbReference type="Proteomes" id="UP000231464">
    <property type="component" value="Unassembled WGS sequence"/>
</dbReference>
<dbReference type="AlphaFoldDB" id="A0A2M6W9W1"/>
<protein>
    <submittedName>
        <fullName evidence="3">Glycosyltransferase family 4 protein</fullName>
    </submittedName>
</protein>
<dbReference type="Gene3D" id="3.40.50.2000">
    <property type="entry name" value="Glycogen Phosphorylase B"/>
    <property type="match status" value="2"/>
</dbReference>
<proteinExistence type="predicted"/>
<organism evidence="3 4">
    <name type="scientific">Candidatus Kuenenbacteria bacterium CG10_big_fil_rev_8_21_14_0_10_36_11</name>
    <dbReference type="NCBI Taxonomy" id="1974618"/>
    <lineage>
        <taxon>Bacteria</taxon>
        <taxon>Candidatus Kueneniibacteriota</taxon>
    </lineage>
</organism>
<name>A0A2M6W9W1_9BACT</name>
<accession>A0A2M6W9W1</accession>
<evidence type="ECO:0000259" key="2">
    <source>
        <dbReference type="Pfam" id="PF13439"/>
    </source>
</evidence>
<comment type="caution">
    <text evidence="3">The sequence shown here is derived from an EMBL/GenBank/DDBJ whole genome shotgun (WGS) entry which is preliminary data.</text>
</comment>
<dbReference type="PANTHER" id="PTHR45947:SF3">
    <property type="entry name" value="SULFOQUINOVOSYL TRANSFERASE SQD2"/>
    <property type="match status" value="1"/>
</dbReference>
<dbReference type="Pfam" id="PF13439">
    <property type="entry name" value="Glyco_transf_4"/>
    <property type="match status" value="1"/>
</dbReference>
<evidence type="ECO:0000313" key="3">
    <source>
        <dbReference type="EMBL" id="PIT89586.1"/>
    </source>
</evidence>
<dbReference type="Pfam" id="PF00534">
    <property type="entry name" value="Glycos_transf_1"/>
    <property type="match status" value="1"/>
</dbReference>
<dbReference type="PANTHER" id="PTHR45947">
    <property type="entry name" value="SULFOQUINOVOSYL TRANSFERASE SQD2"/>
    <property type="match status" value="1"/>
</dbReference>
<evidence type="ECO:0000259" key="1">
    <source>
        <dbReference type="Pfam" id="PF00534"/>
    </source>
</evidence>
<dbReference type="GO" id="GO:0016757">
    <property type="term" value="F:glycosyltransferase activity"/>
    <property type="evidence" value="ECO:0007669"/>
    <property type="project" value="InterPro"/>
</dbReference>
<evidence type="ECO:0000313" key="4">
    <source>
        <dbReference type="Proteomes" id="UP000231464"/>
    </source>
</evidence>
<dbReference type="InterPro" id="IPR028098">
    <property type="entry name" value="Glyco_trans_4-like_N"/>
</dbReference>
<gene>
    <name evidence="3" type="ORF">COU23_03195</name>
</gene>
<dbReference type="EMBL" id="PFBP01000051">
    <property type="protein sequence ID" value="PIT89586.1"/>
    <property type="molecule type" value="Genomic_DNA"/>
</dbReference>
<feature type="domain" description="Glycosyl transferase family 1" evidence="1">
    <location>
        <begin position="198"/>
        <end position="326"/>
    </location>
</feature>